<reference evidence="1 2" key="1">
    <citation type="submission" date="2014-03" db="EMBL/GenBank/DDBJ databases">
        <title>Draft Genome Sequence of Actibacterium mucosum KCTC 23349, a Marine Alphaproteobacterium with Complex Ionic Requirements Isolated from Mediterranean Seawater at Malvarrosa Beach, Valencia, Spain.</title>
        <authorList>
            <person name="Arahal D.R."/>
            <person name="Shao Z."/>
            <person name="Lai Q."/>
            <person name="Pujalte M.J."/>
        </authorList>
    </citation>
    <scope>NUCLEOTIDE SEQUENCE [LARGE SCALE GENOMIC DNA]</scope>
    <source>
        <strain evidence="1 2">KCTC 23349</strain>
    </source>
</reference>
<sequence length="100" mass="11280">MSALQNPLRFLDNRGIDNAPIQEHGSAFAFAICSTNQFCPNDIGFGWMKCIINYSNLLGMDGEFSRKPKLRGIFCVRPDDILVVDGDSDAIKRWRQIKCP</sequence>
<evidence type="ECO:0000313" key="1">
    <source>
        <dbReference type="EMBL" id="KAJ55759.1"/>
    </source>
</evidence>
<name>A0A037ZJF4_9RHOB</name>
<accession>A0A037ZJF4</accession>
<evidence type="ECO:0000313" key="2">
    <source>
        <dbReference type="Proteomes" id="UP000026249"/>
    </source>
</evidence>
<gene>
    <name evidence="1" type="ORF">ACMU_08240</name>
</gene>
<protein>
    <submittedName>
        <fullName evidence="1">Uncharacterized protein</fullName>
    </submittedName>
</protein>
<keyword evidence="2" id="KW-1185">Reference proteome</keyword>
<dbReference type="Proteomes" id="UP000026249">
    <property type="component" value="Unassembled WGS sequence"/>
</dbReference>
<dbReference type="EMBL" id="JFKE01000003">
    <property type="protein sequence ID" value="KAJ55759.1"/>
    <property type="molecule type" value="Genomic_DNA"/>
</dbReference>
<proteinExistence type="predicted"/>
<organism evidence="1 2">
    <name type="scientific">Actibacterium mucosum KCTC 23349</name>
    <dbReference type="NCBI Taxonomy" id="1454373"/>
    <lineage>
        <taxon>Bacteria</taxon>
        <taxon>Pseudomonadati</taxon>
        <taxon>Pseudomonadota</taxon>
        <taxon>Alphaproteobacteria</taxon>
        <taxon>Rhodobacterales</taxon>
        <taxon>Roseobacteraceae</taxon>
        <taxon>Actibacterium</taxon>
    </lineage>
</organism>
<comment type="caution">
    <text evidence="1">The sequence shown here is derived from an EMBL/GenBank/DDBJ whole genome shotgun (WGS) entry which is preliminary data.</text>
</comment>
<dbReference type="AlphaFoldDB" id="A0A037ZJF4"/>